<protein>
    <recommendedName>
        <fullName evidence="9">Kynurenine formamidase</fullName>
        <shortName evidence="9">KFA</shortName>
        <shortName evidence="9">KFase</shortName>
        <ecNumber evidence="9">3.5.1.9</ecNumber>
    </recommendedName>
    <alternativeName>
        <fullName evidence="9">Arylformamidase</fullName>
    </alternativeName>
    <alternativeName>
        <fullName evidence="9">N-formylkynurenine formamidase</fullName>
        <shortName evidence="9">FKF</shortName>
    </alternativeName>
</protein>
<dbReference type="SUPFAM" id="SSF102198">
    <property type="entry name" value="Putative cyclase"/>
    <property type="match status" value="1"/>
</dbReference>
<name>A0A0A3IVW0_9BACI</name>
<evidence type="ECO:0000256" key="4">
    <source>
        <dbReference type="ARBA" id="ARBA00022801"/>
    </source>
</evidence>
<dbReference type="FunFam" id="3.50.30.50:FF:000001">
    <property type="entry name" value="Kynurenine formamidase"/>
    <property type="match status" value="1"/>
</dbReference>
<dbReference type="Gene3D" id="3.50.30.50">
    <property type="entry name" value="Putative cyclase"/>
    <property type="match status" value="1"/>
</dbReference>
<feature type="binding site" evidence="9">
    <location>
        <position position="46"/>
    </location>
    <ligand>
        <name>Zn(2+)</name>
        <dbReference type="ChEBI" id="CHEBI:29105"/>
        <label>1</label>
    </ligand>
</feature>
<keyword evidence="6 9" id="KW-0823">Tryptophan catabolism</keyword>
<comment type="subunit">
    <text evidence="2 9">Homodimer.</text>
</comment>
<dbReference type="eggNOG" id="COG1878">
    <property type="taxonomic scope" value="Bacteria"/>
</dbReference>
<dbReference type="EC" id="3.5.1.9" evidence="9"/>
<evidence type="ECO:0000256" key="8">
    <source>
        <dbReference type="ARBA" id="ARBA00060547"/>
    </source>
</evidence>
<feature type="binding site" evidence="9">
    <location>
        <position position="52"/>
    </location>
    <ligand>
        <name>Zn(2+)</name>
        <dbReference type="ChEBI" id="CHEBI:29105"/>
        <label>2</label>
    </ligand>
</feature>
<dbReference type="PANTHER" id="PTHR31118:SF32">
    <property type="entry name" value="KYNURENINE FORMAMIDASE"/>
    <property type="match status" value="1"/>
</dbReference>
<evidence type="ECO:0000256" key="6">
    <source>
        <dbReference type="ARBA" id="ARBA00023079"/>
    </source>
</evidence>
<dbReference type="EMBL" id="JPVP01000049">
    <property type="protein sequence ID" value="KGR87033.1"/>
    <property type="molecule type" value="Genomic_DNA"/>
</dbReference>
<keyword evidence="11" id="KW-1185">Reference proteome</keyword>
<dbReference type="Proteomes" id="UP000030437">
    <property type="component" value="Unassembled WGS sequence"/>
</dbReference>
<comment type="similarity">
    <text evidence="9">Belongs to the Cyclase 1 superfamily. KynB family.</text>
</comment>
<evidence type="ECO:0000256" key="2">
    <source>
        <dbReference type="ARBA" id="ARBA00011738"/>
    </source>
</evidence>
<evidence type="ECO:0000313" key="10">
    <source>
        <dbReference type="EMBL" id="KGR87033.1"/>
    </source>
</evidence>
<comment type="pathway">
    <text evidence="8 9">Amino-acid degradation; L-tryptophan degradation via kynurenine pathway; L-kynurenine from L-tryptophan: step 2/2.</text>
</comment>
<comment type="cofactor">
    <cofactor evidence="9">
        <name>Zn(2+)</name>
        <dbReference type="ChEBI" id="CHEBI:29105"/>
    </cofactor>
    <text evidence="9">Binds 2 zinc ions per subunit.</text>
</comment>
<feature type="active site" description="Proton donor/acceptor" evidence="9">
    <location>
        <position position="56"/>
    </location>
</feature>
<dbReference type="HAMAP" id="MF_01969">
    <property type="entry name" value="KynB"/>
    <property type="match status" value="1"/>
</dbReference>
<feature type="binding site" evidence="9">
    <location>
        <position position="16"/>
    </location>
    <ligand>
        <name>substrate</name>
    </ligand>
</feature>
<dbReference type="RefSeq" id="WP_036151785.1">
    <property type="nucleotide sequence ID" value="NZ_AVCX01000013.1"/>
</dbReference>
<reference evidence="10 11" key="1">
    <citation type="submission" date="2014-02" db="EMBL/GenBank/DDBJ databases">
        <title>Draft genome sequence of Lysinibacillus odysseyi NBRC 100172.</title>
        <authorList>
            <person name="Zhang F."/>
            <person name="Wang G."/>
            <person name="Zhang L."/>
        </authorList>
    </citation>
    <scope>NUCLEOTIDE SEQUENCE [LARGE SCALE GENOMIC DNA]</scope>
    <source>
        <strain evidence="10 11">NBRC 100172</strain>
    </source>
</reference>
<sequence length="204" mass="22262">MWIDITQTLKRGIPNWPGDTPFSFGVSYSKEQTGSVNIGKMETSMHTGTHADAPFHFDSAAPTIELLDINLFIGDAYVVDCVGVQEIGPEHIENVNLQGAPRLLLKTVPTISSTFPDEIPIIKPELADYLKKQGVFLIGVDNPSVDPIDSKQVAAHHALYQHGITIVEGLMLEHVEPGLYDFIALPLKIEGADGAPVRAVIRKK</sequence>
<evidence type="ECO:0000256" key="1">
    <source>
        <dbReference type="ARBA" id="ARBA00002204"/>
    </source>
</evidence>
<feature type="binding site" evidence="9">
    <location>
        <position position="168"/>
    </location>
    <ligand>
        <name>Zn(2+)</name>
        <dbReference type="ChEBI" id="CHEBI:29105"/>
        <label>1</label>
    </ligand>
</feature>
<dbReference type="UniPathway" id="UPA00333">
    <property type="reaction ID" value="UER00454"/>
</dbReference>
<dbReference type="InterPro" id="IPR017484">
    <property type="entry name" value="Kynurenine_formamidase_bac"/>
</dbReference>
<dbReference type="Pfam" id="PF04199">
    <property type="entry name" value="Cyclase"/>
    <property type="match status" value="1"/>
</dbReference>
<dbReference type="NCBIfam" id="TIGR03035">
    <property type="entry name" value="trp_arylform"/>
    <property type="match status" value="1"/>
</dbReference>
<feature type="binding site" evidence="9">
    <location>
        <position position="52"/>
    </location>
    <ligand>
        <name>Zn(2+)</name>
        <dbReference type="ChEBI" id="CHEBI:29105"/>
        <label>1</label>
    </ligand>
</feature>
<dbReference type="InterPro" id="IPR037175">
    <property type="entry name" value="KFase_sf"/>
</dbReference>
<dbReference type="InterPro" id="IPR007325">
    <property type="entry name" value="KFase/CYL"/>
</dbReference>
<evidence type="ECO:0000256" key="5">
    <source>
        <dbReference type="ARBA" id="ARBA00022833"/>
    </source>
</evidence>
<feature type="binding site" evidence="9">
    <location>
        <position position="50"/>
    </location>
    <ligand>
        <name>Zn(2+)</name>
        <dbReference type="ChEBI" id="CHEBI:29105"/>
        <label>1</label>
    </ligand>
</feature>
<evidence type="ECO:0000313" key="11">
    <source>
        <dbReference type="Proteomes" id="UP000030437"/>
    </source>
</evidence>
<dbReference type="AlphaFoldDB" id="A0A0A3IVW0"/>
<evidence type="ECO:0000256" key="3">
    <source>
        <dbReference type="ARBA" id="ARBA00022723"/>
    </source>
</evidence>
<organism evidence="10 11">
    <name type="scientific">Lysinibacillus odysseyi 34hs-1 = NBRC 100172</name>
    <dbReference type="NCBI Taxonomy" id="1220589"/>
    <lineage>
        <taxon>Bacteria</taxon>
        <taxon>Bacillati</taxon>
        <taxon>Bacillota</taxon>
        <taxon>Bacilli</taxon>
        <taxon>Bacillales</taxon>
        <taxon>Bacillaceae</taxon>
        <taxon>Lysinibacillus</taxon>
    </lineage>
</organism>
<evidence type="ECO:0000256" key="9">
    <source>
        <dbReference type="HAMAP-Rule" id="MF_01969"/>
    </source>
</evidence>
<dbReference type="GO" id="GO:0019441">
    <property type="term" value="P:L-tryptophan catabolic process to kynurenine"/>
    <property type="evidence" value="ECO:0007669"/>
    <property type="project" value="UniProtKB-UniRule"/>
</dbReference>
<feature type="binding site" evidence="9">
    <location>
        <position position="156"/>
    </location>
    <ligand>
        <name>Zn(2+)</name>
        <dbReference type="ChEBI" id="CHEBI:29105"/>
        <label>2</label>
    </ligand>
</feature>
<dbReference type="GO" id="GO:0008270">
    <property type="term" value="F:zinc ion binding"/>
    <property type="evidence" value="ECO:0007669"/>
    <property type="project" value="UniProtKB-UniRule"/>
</dbReference>
<evidence type="ECO:0000256" key="7">
    <source>
        <dbReference type="ARBA" id="ARBA00048496"/>
    </source>
</evidence>
<accession>A0A0A3IVW0</accession>
<keyword evidence="3 9" id="KW-0479">Metal-binding</keyword>
<gene>
    <name evidence="9" type="primary">kynB</name>
    <name evidence="10" type="ORF">CD32_04690</name>
</gene>
<dbReference type="PANTHER" id="PTHR31118">
    <property type="entry name" value="CYCLASE-LIKE PROTEIN 2"/>
    <property type="match status" value="1"/>
</dbReference>
<comment type="caution">
    <text evidence="10">The sequence shown here is derived from an EMBL/GenBank/DDBJ whole genome shotgun (WGS) entry which is preliminary data.</text>
</comment>
<dbReference type="GO" id="GO:0004061">
    <property type="term" value="F:arylformamidase activity"/>
    <property type="evidence" value="ECO:0007669"/>
    <property type="project" value="UniProtKB-UniRule"/>
</dbReference>
<proteinExistence type="inferred from homology"/>
<feature type="binding site" evidence="9">
    <location>
        <position position="168"/>
    </location>
    <ligand>
        <name>Zn(2+)</name>
        <dbReference type="ChEBI" id="CHEBI:29105"/>
        <label>2</label>
    </ligand>
</feature>
<comment type="function">
    <text evidence="1 9">Catalyzes the hydrolysis of N-formyl-L-kynurenine to L-kynurenine, the second step in the kynurenine pathway of tryptophan degradation.</text>
</comment>
<dbReference type="GO" id="GO:0004328">
    <property type="term" value="F:formamidase activity"/>
    <property type="evidence" value="ECO:0007669"/>
    <property type="project" value="InterPro"/>
</dbReference>
<keyword evidence="4 9" id="KW-0378">Hydrolase</keyword>
<dbReference type="STRING" id="1220589.CD32_04690"/>
<comment type="catalytic activity">
    <reaction evidence="7 9">
        <text>N-formyl-L-kynurenine + H2O = L-kynurenine + formate + H(+)</text>
        <dbReference type="Rhea" id="RHEA:13009"/>
        <dbReference type="ChEBI" id="CHEBI:15377"/>
        <dbReference type="ChEBI" id="CHEBI:15378"/>
        <dbReference type="ChEBI" id="CHEBI:15740"/>
        <dbReference type="ChEBI" id="CHEBI:57959"/>
        <dbReference type="ChEBI" id="CHEBI:58629"/>
        <dbReference type="EC" id="3.5.1.9"/>
    </reaction>
</comment>
<keyword evidence="5 9" id="KW-0862">Zinc</keyword>
<dbReference type="OrthoDB" id="9796085at2"/>